<dbReference type="GO" id="GO:0016780">
    <property type="term" value="F:phosphotransferase activity, for other substituted phosphate groups"/>
    <property type="evidence" value="ECO:0007669"/>
    <property type="project" value="TreeGrafter"/>
</dbReference>
<evidence type="ECO:0000313" key="6">
    <source>
        <dbReference type="Proteomes" id="UP000323454"/>
    </source>
</evidence>
<proteinExistence type="inferred from homology"/>
<sequence>MPARAADAAGNGGAMIGDTKSPRVPQQGVTTAMTSGLPKAAVTVLAAVGVPVGCIAGIPALRDHPPLTVALTLAYEFGVLLVGFAAAVVTQLRSRWSARAADAFDGAVQRLLSPYTRYYLRYVAAETRYVDLKGVTTKAEFTLEMKDIYVRLALDTDPAVRPSTNPVGYGPSRTTNGADIWEWLRDGGREIGSVIAILAPPGRGKTTLLRHIAFVTASNARTAARLRAPRKIPVIVYLRDHRDWTFSTPRDLVDLIERTLPSIGGRPRPPQWVEKNLRRGRFLLLVDGLDEIADPATRRAMASWLETQASAQTDNLLMITSRPFGYRDNEITGATVLRVQAFSPDQIDAFITQWYSATSIRSYGGDNASSRIAAARGAAELSSRLDQTRALHDLASNPLLLTMIATVHHYRDALPGSRAELYREICEVFLGKRHEARGIALDMPAARKKMVLQELAYAMMRLGVRDISTADAAELVRPALTRVTVRVSPVDFLRRVEESSGLLLERERDLLTFAHLTLQEFLAAEHIRENNLGHELIEAVQQDWWHETALLYAANADATDLVVAFLRADGGREAELLALAVQCVEEARELSPEARSVVEQRLNPPDLRANPASRRNAARARLLLRAARERRVSRGVYTGPPVTWLEYQHLLDSVDDCRIPDHWVDSVFPAGAEDEPAAGMRHEDARAFCAWLTAELESEHTFRLPSTSELDDILAEAAAPEAYWSTDAFDVHGDTIASRLFRTYSERRQRVPYPRTNYEPWRADLAKIAKDDAAQLFRLADGSPPFLEVPGGGRLDRAVLGHAALVARTLAPGPLPSSCDLQQIMGTVADVAAVANEYAGVIVPGDPAEDASRELTRIGADLARTARHVFDRTRYRSRRDPGPRQDRGTVRIMVLAMSTMARVLYLRLGGESVVDPAGIQGRLDPSREDDRRLIGVIAMSLLEDYLHALYRQLVLHEARTLGATPPAESLRYVRLSQTEPDTTAAWTGVPRDLVIPLWHRLKPVVDRLAAFVLLLVLAPLLFVVAVAVMVDTRGSAFYVQRRCGRHGTIFPLVKFRSMVVNADELTIRLTDRNEGSGLLFKMRRDPRVTRVGGFLRRYSVDELPQLFNVLAGHMSIVGPRPPLPEELGHYDQRAARRLLLKPGITGLWQVSGRSDLPWEETVRLDLRYLEEASWALDLLIVAKTFTAVIRGQGAY</sequence>
<dbReference type="SUPFAM" id="SSF52540">
    <property type="entry name" value="P-loop containing nucleoside triphosphate hydrolases"/>
    <property type="match status" value="1"/>
</dbReference>
<organism evidence="5 6">
    <name type="scientific">Solihabitans fulvus</name>
    <dbReference type="NCBI Taxonomy" id="1892852"/>
    <lineage>
        <taxon>Bacteria</taxon>
        <taxon>Bacillati</taxon>
        <taxon>Actinomycetota</taxon>
        <taxon>Actinomycetes</taxon>
        <taxon>Pseudonocardiales</taxon>
        <taxon>Pseudonocardiaceae</taxon>
        <taxon>Solihabitans</taxon>
    </lineage>
</organism>
<evidence type="ECO:0000259" key="4">
    <source>
        <dbReference type="PROSITE" id="PS50837"/>
    </source>
</evidence>
<dbReference type="Pfam" id="PF02397">
    <property type="entry name" value="Bac_transf"/>
    <property type="match status" value="1"/>
</dbReference>
<dbReference type="InterPro" id="IPR007111">
    <property type="entry name" value="NACHT_NTPase"/>
</dbReference>
<comment type="caution">
    <text evidence="5">The sequence shown here is derived from an EMBL/GenBank/DDBJ whole genome shotgun (WGS) entry which is preliminary data.</text>
</comment>
<dbReference type="Proteomes" id="UP000323454">
    <property type="component" value="Unassembled WGS sequence"/>
</dbReference>
<keyword evidence="3" id="KW-0812">Transmembrane</keyword>
<feature type="transmembrane region" description="Helical" evidence="3">
    <location>
        <begin position="1008"/>
        <end position="1030"/>
    </location>
</feature>
<reference evidence="5 6" key="2">
    <citation type="submission" date="2019-09" db="EMBL/GenBank/DDBJ databases">
        <authorList>
            <person name="Jin C."/>
        </authorList>
    </citation>
    <scope>NUCLEOTIDE SEQUENCE [LARGE SCALE GENOMIC DNA]</scope>
    <source>
        <strain evidence="5 6">AN110305</strain>
    </source>
</reference>
<feature type="transmembrane region" description="Helical" evidence="3">
    <location>
        <begin position="67"/>
        <end position="89"/>
    </location>
</feature>
<dbReference type="InterPro" id="IPR027417">
    <property type="entry name" value="P-loop_NTPase"/>
</dbReference>
<dbReference type="Pfam" id="PF05729">
    <property type="entry name" value="NACHT"/>
    <property type="match status" value="1"/>
</dbReference>
<reference evidence="5 6" key="1">
    <citation type="submission" date="2019-09" db="EMBL/GenBank/DDBJ databases">
        <title>Goodfellowia gen. nov., a new genus of the Pseudonocardineae related to Actinoalloteichus, containing Goodfellowia coeruleoviolacea gen. nov., comb. nov. gen. nov., comb. nov.</title>
        <authorList>
            <person name="Labeda D."/>
        </authorList>
    </citation>
    <scope>NUCLEOTIDE SEQUENCE [LARGE SCALE GENOMIC DNA]</scope>
    <source>
        <strain evidence="5 6">AN110305</strain>
    </source>
</reference>
<keyword evidence="6" id="KW-1185">Reference proteome</keyword>
<dbReference type="InterPro" id="IPR003362">
    <property type="entry name" value="Bact_transf"/>
</dbReference>
<feature type="region of interest" description="Disordered" evidence="2">
    <location>
        <begin position="1"/>
        <end position="30"/>
    </location>
</feature>
<comment type="similarity">
    <text evidence="1">Belongs to the bacterial sugar transferase family.</text>
</comment>
<dbReference type="PANTHER" id="PTHR30576">
    <property type="entry name" value="COLANIC BIOSYNTHESIS UDP-GLUCOSE LIPID CARRIER TRANSFERASE"/>
    <property type="match status" value="1"/>
</dbReference>
<evidence type="ECO:0000256" key="2">
    <source>
        <dbReference type="SAM" id="MobiDB-lite"/>
    </source>
</evidence>
<protein>
    <submittedName>
        <fullName evidence="5">NACHT domain-containing protein</fullName>
    </submittedName>
</protein>
<accession>A0A5B2XSV5</accession>
<gene>
    <name evidence="5" type="ORF">F0L68_02005</name>
</gene>
<dbReference type="Gene3D" id="3.40.50.300">
    <property type="entry name" value="P-loop containing nucleotide triphosphate hydrolases"/>
    <property type="match status" value="1"/>
</dbReference>
<evidence type="ECO:0000256" key="3">
    <source>
        <dbReference type="SAM" id="Phobius"/>
    </source>
</evidence>
<evidence type="ECO:0000256" key="1">
    <source>
        <dbReference type="ARBA" id="ARBA00006464"/>
    </source>
</evidence>
<dbReference type="EMBL" id="VUOB01000002">
    <property type="protein sequence ID" value="KAA2266536.1"/>
    <property type="molecule type" value="Genomic_DNA"/>
</dbReference>
<name>A0A5B2XSV5_9PSEU</name>
<keyword evidence="3" id="KW-0472">Membrane</keyword>
<keyword evidence="3" id="KW-1133">Transmembrane helix</keyword>
<feature type="domain" description="NACHT" evidence="4">
    <location>
        <begin position="193"/>
        <end position="323"/>
    </location>
</feature>
<dbReference type="PANTHER" id="PTHR30576:SF10">
    <property type="entry name" value="SLL5057 PROTEIN"/>
    <property type="match status" value="1"/>
</dbReference>
<feature type="transmembrane region" description="Helical" evidence="3">
    <location>
        <begin position="40"/>
        <end position="61"/>
    </location>
</feature>
<dbReference type="OrthoDB" id="135105at2"/>
<dbReference type="PROSITE" id="PS50837">
    <property type="entry name" value="NACHT"/>
    <property type="match status" value="1"/>
</dbReference>
<evidence type="ECO:0000313" key="5">
    <source>
        <dbReference type="EMBL" id="KAA2266536.1"/>
    </source>
</evidence>
<dbReference type="AlphaFoldDB" id="A0A5B2XSV5"/>